<reference evidence="1 2" key="1">
    <citation type="submission" date="2021-03" db="EMBL/GenBank/DDBJ databases">
        <title>Sequencing the genomes of 1000 actinobacteria strains.</title>
        <authorList>
            <person name="Klenk H.-P."/>
        </authorList>
    </citation>
    <scope>NUCLEOTIDE SEQUENCE [LARGE SCALE GENOMIC DNA]</scope>
    <source>
        <strain evidence="1 2">DSM 14566</strain>
    </source>
</reference>
<evidence type="ECO:0000313" key="1">
    <source>
        <dbReference type="EMBL" id="MBP2382814.1"/>
    </source>
</evidence>
<keyword evidence="2" id="KW-1185">Reference proteome</keyword>
<evidence type="ECO:0000313" key="2">
    <source>
        <dbReference type="Proteomes" id="UP001519290"/>
    </source>
</evidence>
<proteinExistence type="predicted"/>
<gene>
    <name evidence="1" type="ORF">JOF43_002771</name>
</gene>
<protein>
    <submittedName>
        <fullName evidence="1">Uncharacterized protein</fullName>
    </submittedName>
</protein>
<accession>A0ABS4X2X3</accession>
<dbReference type="RefSeq" id="WP_209902892.1">
    <property type="nucleotide sequence ID" value="NZ_BAAAJW010000027.1"/>
</dbReference>
<dbReference type="Proteomes" id="UP001519290">
    <property type="component" value="Unassembled WGS sequence"/>
</dbReference>
<comment type="caution">
    <text evidence="1">The sequence shown here is derived from an EMBL/GenBank/DDBJ whole genome shotgun (WGS) entry which is preliminary data.</text>
</comment>
<organism evidence="1 2">
    <name type="scientific">Brachybacterium sacelli</name>
    <dbReference type="NCBI Taxonomy" id="173364"/>
    <lineage>
        <taxon>Bacteria</taxon>
        <taxon>Bacillati</taxon>
        <taxon>Actinomycetota</taxon>
        <taxon>Actinomycetes</taxon>
        <taxon>Micrococcales</taxon>
        <taxon>Dermabacteraceae</taxon>
        <taxon>Brachybacterium</taxon>
    </lineage>
</organism>
<sequence length="208" mass="22604">MNSSPLDRDDVETVRRALNGCADDLMSTPPDGLDPDYLQALEYIGQGGGVQWPDTDIIGYDLMKVASELEPGSSRLPESIKPILRTLAAAALRRYAMEIEQESGGVPDAGSAESADVERAERLAQQTLELSVRVDARRWSGGWELYALGSVDLVTQVANFRDAPAMVRDLLETDFPGADFSRVAFDVQIIDRTGPSCDGRRSPTSTGR</sequence>
<name>A0ABS4X2X3_9MICO</name>
<dbReference type="EMBL" id="JAGIOD010000001">
    <property type="protein sequence ID" value="MBP2382814.1"/>
    <property type="molecule type" value="Genomic_DNA"/>
</dbReference>